<reference evidence="1" key="2">
    <citation type="submission" date="2025-09" db="UniProtKB">
        <authorList>
            <consortium name="EnsemblPlants"/>
        </authorList>
    </citation>
    <scope>IDENTIFICATION</scope>
</reference>
<protein>
    <submittedName>
        <fullName evidence="1">Uncharacterized protein</fullName>
    </submittedName>
</protein>
<dbReference type="EnsemblPlants" id="AVESA.00010b.r2.4CG1296430.1">
    <property type="protein sequence ID" value="AVESA.00010b.r2.4CG1296430.1.CDS.1"/>
    <property type="gene ID" value="AVESA.00010b.r2.4CG1296430"/>
</dbReference>
<dbReference type="Proteomes" id="UP001732700">
    <property type="component" value="Chromosome 4C"/>
</dbReference>
<keyword evidence="2" id="KW-1185">Reference proteome</keyword>
<accession>A0ACD5WWA8</accession>
<sequence length="141" mass="16534">MNTILAKYLRKFALVFFDDILIYSQSLEEHILHLQQIFTTLREHKLFAKRKKCTFAQPKVEYLGHIITRQGVATDPTKIEAIVKWPTPTTVTELRSFLGLAGYYRRFVKNYGIICKPLFSSLKKEGFSWIEDQETAFKELK</sequence>
<reference evidence="1" key="1">
    <citation type="submission" date="2021-05" db="EMBL/GenBank/DDBJ databases">
        <authorList>
            <person name="Scholz U."/>
            <person name="Mascher M."/>
            <person name="Fiebig A."/>
        </authorList>
    </citation>
    <scope>NUCLEOTIDE SEQUENCE [LARGE SCALE GENOMIC DNA]</scope>
</reference>
<evidence type="ECO:0000313" key="2">
    <source>
        <dbReference type="Proteomes" id="UP001732700"/>
    </source>
</evidence>
<proteinExistence type="predicted"/>
<evidence type="ECO:0000313" key="1">
    <source>
        <dbReference type="EnsemblPlants" id="AVESA.00010b.r2.4CG1296430.1.CDS.1"/>
    </source>
</evidence>
<organism evidence="1 2">
    <name type="scientific">Avena sativa</name>
    <name type="common">Oat</name>
    <dbReference type="NCBI Taxonomy" id="4498"/>
    <lineage>
        <taxon>Eukaryota</taxon>
        <taxon>Viridiplantae</taxon>
        <taxon>Streptophyta</taxon>
        <taxon>Embryophyta</taxon>
        <taxon>Tracheophyta</taxon>
        <taxon>Spermatophyta</taxon>
        <taxon>Magnoliopsida</taxon>
        <taxon>Liliopsida</taxon>
        <taxon>Poales</taxon>
        <taxon>Poaceae</taxon>
        <taxon>BOP clade</taxon>
        <taxon>Pooideae</taxon>
        <taxon>Poodae</taxon>
        <taxon>Poeae</taxon>
        <taxon>Poeae Chloroplast Group 1 (Aveneae type)</taxon>
        <taxon>Aveninae</taxon>
        <taxon>Avena</taxon>
    </lineage>
</organism>
<name>A0ACD5WWA8_AVESA</name>